<dbReference type="InterPro" id="IPR027051">
    <property type="entry name" value="XdhC_Rossmann_dom"/>
</dbReference>
<dbReference type="Proteomes" id="UP000363661">
    <property type="component" value="Unassembled WGS sequence"/>
</dbReference>
<organism evidence="3 4">
    <name type="scientific">[Ruminococcus] torques</name>
    <dbReference type="NCBI Taxonomy" id="33039"/>
    <lineage>
        <taxon>Bacteria</taxon>
        <taxon>Bacillati</taxon>
        <taxon>Bacillota</taxon>
        <taxon>Clostridia</taxon>
        <taxon>Lachnospirales</taxon>
        <taxon>Lachnospiraceae</taxon>
        <taxon>Mediterraneibacter</taxon>
    </lineage>
</organism>
<dbReference type="SUPFAM" id="SSF51735">
    <property type="entry name" value="NAD(P)-binding Rossmann-fold domains"/>
    <property type="match status" value="1"/>
</dbReference>
<protein>
    <submittedName>
        <fullName evidence="3">Putative xanthine dehydrogenase subunit A</fullName>
        <ecNumber evidence="3">1.17.1.4</ecNumber>
    </submittedName>
</protein>
<dbReference type="AlphaFoldDB" id="A0A564TTW9"/>
<dbReference type="PANTHER" id="PTHR30388:SF6">
    <property type="entry name" value="XANTHINE DEHYDROGENASE SUBUNIT A-RELATED"/>
    <property type="match status" value="1"/>
</dbReference>
<dbReference type="InterPro" id="IPR003777">
    <property type="entry name" value="XdhC_CoxI"/>
</dbReference>
<dbReference type="PANTHER" id="PTHR30388">
    <property type="entry name" value="ALDEHYDE OXIDOREDUCTASE MOLYBDENUM COFACTOR ASSEMBLY PROTEIN"/>
    <property type="match status" value="1"/>
</dbReference>
<gene>
    <name evidence="3" type="primary">pucA</name>
    <name evidence="3" type="ORF">RTSSTS7063_01647</name>
</gene>
<name>A0A564TTW9_9FIRM</name>
<feature type="domain" description="XdhC- CoxI" evidence="1">
    <location>
        <begin position="238"/>
        <end position="291"/>
    </location>
</feature>
<evidence type="ECO:0000313" key="3">
    <source>
        <dbReference type="EMBL" id="VUX10655.1"/>
    </source>
</evidence>
<evidence type="ECO:0000259" key="2">
    <source>
        <dbReference type="Pfam" id="PF13478"/>
    </source>
</evidence>
<evidence type="ECO:0000313" key="4">
    <source>
        <dbReference type="Proteomes" id="UP000363661"/>
    </source>
</evidence>
<proteinExistence type="predicted"/>
<dbReference type="InterPro" id="IPR052698">
    <property type="entry name" value="MoCofactor_Util/Proc"/>
</dbReference>
<evidence type="ECO:0000259" key="1">
    <source>
        <dbReference type="Pfam" id="PF02625"/>
    </source>
</evidence>
<keyword evidence="4" id="KW-1185">Reference proteome</keyword>
<dbReference type="GO" id="GO:0004854">
    <property type="term" value="F:xanthine dehydrogenase activity"/>
    <property type="evidence" value="ECO:0007669"/>
    <property type="project" value="UniProtKB-EC"/>
</dbReference>
<feature type="domain" description="XdhC Rossmann" evidence="2">
    <location>
        <begin position="66"/>
        <end position="208"/>
    </location>
</feature>
<dbReference type="InterPro" id="IPR036291">
    <property type="entry name" value="NAD(P)-bd_dom_sf"/>
</dbReference>
<dbReference type="EC" id="1.17.1.4" evidence="3"/>
<dbReference type="RefSeq" id="WP_186290811.1">
    <property type="nucleotide sequence ID" value="NZ_CABHNA010000057.1"/>
</dbReference>
<reference evidence="3 4" key="1">
    <citation type="submission" date="2019-07" db="EMBL/GenBank/DDBJ databases">
        <authorList>
            <person name="Hibberd C M."/>
            <person name="Gehrig L. J."/>
            <person name="Chang H.-W."/>
            <person name="Venkatesh S."/>
        </authorList>
    </citation>
    <scope>NUCLEOTIDE SEQUENCE [LARGE SCALE GENOMIC DNA]</scope>
    <source>
        <strain evidence="3">Ruminococcus_torques_SSTS_Bg7063</strain>
    </source>
</reference>
<dbReference type="Pfam" id="PF13478">
    <property type="entry name" value="XdhC_C"/>
    <property type="match status" value="1"/>
</dbReference>
<keyword evidence="3" id="KW-0560">Oxidoreductase</keyword>
<dbReference type="Gene3D" id="3.40.50.720">
    <property type="entry name" value="NAD(P)-binding Rossmann-like Domain"/>
    <property type="match status" value="1"/>
</dbReference>
<sequence length="324" mass="35618">MNSFYIQLHAELADAKEELWAQTQIDGAEAGKKILLKGEPKDTDSVFVDEKGERIFQERISRPAKLVVCGAGHVSMPIIRMGKMLGFHVTVVEDRPKFADDARRAEADQVYCEPFEDGLAKIKGDTDTWFVIVTRGHRYDTDCLRTILGKPRAYVGMMGSKRRTAIVKDQLEAEGFEREVLEAVHTPIGLKIAAETPEEIAVSIMAEIIQIKNSHAKSGGYSSELLEEILKEDECGKVLATIISRKGSAPRGVGTKMLVCGDGRIIDTIGGGCVESEIIQKALLMIRTEQEGFQVCKVDMTAEAAEDEGMVCGGVVEVMLERVK</sequence>
<dbReference type="EMBL" id="CABHNA010000057">
    <property type="protein sequence ID" value="VUX10655.1"/>
    <property type="molecule type" value="Genomic_DNA"/>
</dbReference>
<accession>A0A564TTW9</accession>
<dbReference type="Pfam" id="PF02625">
    <property type="entry name" value="XdhC_CoxI"/>
    <property type="match status" value="1"/>
</dbReference>